<evidence type="ECO:0000313" key="1">
    <source>
        <dbReference type="EMBL" id="WTU42020.1"/>
    </source>
</evidence>
<proteinExistence type="predicted"/>
<sequence length="115" mass="12552">MDTRSDARRVVVVEYRCRVTATPVDAGPHEETALGATCTPSPALAASWLRAQASLLVWRLEPGSAASAQLMAWRDDETEQRMAAGALVAGQPVRFRVLDSEITYELSATRVIRKP</sequence>
<name>A0AAU2H477_9ACTN</name>
<dbReference type="AlphaFoldDB" id="A0AAU2H477"/>
<reference evidence="1" key="1">
    <citation type="submission" date="2022-10" db="EMBL/GenBank/DDBJ databases">
        <title>The complete genomes of actinobacterial strains from the NBC collection.</title>
        <authorList>
            <person name="Joergensen T.S."/>
            <person name="Alvarez Arevalo M."/>
            <person name="Sterndorff E.B."/>
            <person name="Faurdal D."/>
            <person name="Vuksanovic O."/>
            <person name="Mourched A.-S."/>
            <person name="Charusanti P."/>
            <person name="Shaw S."/>
            <person name="Blin K."/>
            <person name="Weber T."/>
        </authorList>
    </citation>
    <scope>NUCLEOTIDE SEQUENCE</scope>
    <source>
        <strain evidence="1">NBC_00060</strain>
    </source>
</reference>
<organism evidence="1">
    <name type="scientific">Streptomyces sp. NBC_00060</name>
    <dbReference type="NCBI Taxonomy" id="2975636"/>
    <lineage>
        <taxon>Bacteria</taxon>
        <taxon>Bacillati</taxon>
        <taxon>Actinomycetota</taxon>
        <taxon>Actinomycetes</taxon>
        <taxon>Kitasatosporales</taxon>
        <taxon>Streptomycetaceae</taxon>
        <taxon>Streptomyces</taxon>
    </lineage>
</organism>
<protein>
    <submittedName>
        <fullName evidence="1">Uncharacterized protein</fullName>
    </submittedName>
</protein>
<gene>
    <name evidence="1" type="ORF">OHV25_21800</name>
</gene>
<dbReference type="EMBL" id="CP108253">
    <property type="protein sequence ID" value="WTU42020.1"/>
    <property type="molecule type" value="Genomic_DNA"/>
</dbReference>
<accession>A0AAU2H477</accession>